<dbReference type="InterPro" id="IPR006150">
    <property type="entry name" value="Cys_repeat_1"/>
</dbReference>
<protein>
    <submittedName>
        <fullName evidence="2">CC domain-containing protein</fullName>
    </submittedName>
</protein>
<reference evidence="2" key="1">
    <citation type="submission" date="2022-11" db="UniProtKB">
        <authorList>
            <consortium name="WormBaseParasite"/>
        </authorList>
    </citation>
    <scope>IDENTIFICATION</scope>
</reference>
<organism evidence="1 2">
    <name type="scientific">Setaria digitata</name>
    <dbReference type="NCBI Taxonomy" id="48799"/>
    <lineage>
        <taxon>Eukaryota</taxon>
        <taxon>Metazoa</taxon>
        <taxon>Ecdysozoa</taxon>
        <taxon>Nematoda</taxon>
        <taxon>Chromadorea</taxon>
        <taxon>Rhabditida</taxon>
        <taxon>Spirurina</taxon>
        <taxon>Spiruromorpha</taxon>
        <taxon>Filarioidea</taxon>
        <taxon>Setariidae</taxon>
        <taxon>Setaria</taxon>
    </lineage>
</organism>
<sequence>MARFKDFAKVRLTGYHVQSAGNSHLLSNTGCTFMQCSQNNPCYRGTCNNGYCCTSSIGTGLTNQPHITPSLQHQQSLFTNQFSLPVPVNVMQPAYNPIALSGCANGGAAVGACINMRCARGYVCSMGNICCPSTDYATVTSSTANPLKNPFLCTDGTQAAGACILGQCGSSFSCVNGLCCNVTNNTPRCLDGSPSVGACLLGQCGAGFVCTTGNLCCKLTSSMFNVVAGTCPNGATSIGACINGLCPTSYTCINGQCCPQDSNGAFRCSNPNYALGPCVGNQCPDGGYQCDTSTNTCCPAVDPVGPCIEPGDQCPTGHICFKEGATPLCFKECNGRGTASGPPLSGECPDGTTLIFGVCCTSRTRLYDSISASLISGRSSDYYLSPISSGIGSCPDGTGAISACINGQCGYGYQCYSNICCSPQYTNTIIPFSRASLRPIGGQCELTQQCMSSMEGLSICELGICRCLPGAYVHGFTCVSRFINNVNEMIADVLLNDAGRTFINGTSSNDSDIITSGS</sequence>
<proteinExistence type="predicted"/>
<dbReference type="AlphaFoldDB" id="A0A915Q1Z3"/>
<name>A0A915Q1Z3_9BILA</name>
<evidence type="ECO:0000313" key="1">
    <source>
        <dbReference type="Proteomes" id="UP000887581"/>
    </source>
</evidence>
<dbReference type="SMART" id="SM00289">
    <property type="entry name" value="WR1"/>
    <property type="match status" value="7"/>
</dbReference>
<dbReference type="PANTHER" id="PTHR34150:SF7">
    <property type="entry name" value="PROTEIN CBG10108"/>
    <property type="match status" value="1"/>
</dbReference>
<accession>A0A915Q1Z3</accession>
<keyword evidence="1" id="KW-1185">Reference proteome</keyword>
<evidence type="ECO:0000313" key="2">
    <source>
        <dbReference type="WBParaSite" id="sdigi.contig771.g9721.t1"/>
    </source>
</evidence>
<dbReference type="Proteomes" id="UP000887581">
    <property type="component" value="Unplaced"/>
</dbReference>
<dbReference type="PANTHER" id="PTHR34150">
    <property type="entry name" value="PROTEIN CBG08832-RELATED"/>
    <property type="match status" value="1"/>
</dbReference>
<dbReference type="WBParaSite" id="sdigi.contig771.g9721.t1">
    <property type="protein sequence ID" value="sdigi.contig771.g9721.t1"/>
    <property type="gene ID" value="sdigi.contig771.g9721"/>
</dbReference>